<dbReference type="InterPro" id="IPR001509">
    <property type="entry name" value="Epimerase_deHydtase"/>
</dbReference>
<dbReference type="InterPro" id="IPR028614">
    <property type="entry name" value="GDP_fucose/colitose_synth"/>
</dbReference>
<dbReference type="HAMAP" id="MF_00956">
    <property type="entry name" value="GDP_fucose_synth"/>
    <property type="match status" value="1"/>
</dbReference>
<feature type="binding site" evidence="5">
    <location>
        <begin position="14"/>
        <end position="20"/>
    </location>
    <ligand>
        <name>NADP(+)</name>
        <dbReference type="ChEBI" id="CHEBI:58349"/>
    </ligand>
</feature>
<comment type="caution">
    <text evidence="5">Lacks conserved residue(s) required for the propagation of feature annotation.</text>
</comment>
<dbReference type="GO" id="GO:0070401">
    <property type="term" value="F:NADP+ binding"/>
    <property type="evidence" value="ECO:0007669"/>
    <property type="project" value="UniProtKB-UniRule"/>
</dbReference>
<evidence type="ECO:0000313" key="8">
    <source>
        <dbReference type="Proteomes" id="UP000612893"/>
    </source>
</evidence>
<keyword evidence="5" id="KW-0511">Multifunctional enzyme</keyword>
<name>A0A934NB98_9BACT</name>
<dbReference type="Proteomes" id="UP000612893">
    <property type="component" value="Unassembled WGS sequence"/>
</dbReference>
<feature type="binding site" evidence="5">
    <location>
        <position position="191"/>
    </location>
    <ligand>
        <name>substrate</name>
    </ligand>
</feature>
<comment type="function">
    <text evidence="5">Catalyzes the two-step NADP-dependent conversion of GDP-4-dehydro-6-deoxy-D-mannose to GDP-fucose, involving an epimerase and a reductase reaction.</text>
</comment>
<dbReference type="GO" id="GO:0050577">
    <property type="term" value="F:GDP-L-fucose synthase activity"/>
    <property type="evidence" value="ECO:0007669"/>
    <property type="project" value="UniProtKB-UniRule"/>
</dbReference>
<evidence type="ECO:0000256" key="1">
    <source>
        <dbReference type="ARBA" id="ARBA00005959"/>
    </source>
</evidence>
<feature type="binding site" evidence="5">
    <location>
        <position position="273"/>
    </location>
    <ligand>
        <name>substrate</name>
    </ligand>
</feature>
<keyword evidence="8" id="KW-1185">Reference proteome</keyword>
<gene>
    <name evidence="5" type="primary">fcl</name>
    <name evidence="7" type="ORF">JF922_21520</name>
</gene>
<comment type="catalytic activity">
    <reaction evidence="5">
        <text>GDP-beta-L-fucose + NADP(+) = GDP-4-dehydro-alpha-D-rhamnose + NADPH + H(+)</text>
        <dbReference type="Rhea" id="RHEA:18885"/>
        <dbReference type="ChEBI" id="CHEBI:15378"/>
        <dbReference type="ChEBI" id="CHEBI:57273"/>
        <dbReference type="ChEBI" id="CHEBI:57783"/>
        <dbReference type="ChEBI" id="CHEBI:57964"/>
        <dbReference type="ChEBI" id="CHEBI:58349"/>
        <dbReference type="EC" id="1.1.1.271"/>
    </reaction>
</comment>
<reference evidence="7" key="1">
    <citation type="submission" date="2020-10" db="EMBL/GenBank/DDBJ databases">
        <title>Ca. Dormibacterota MAGs.</title>
        <authorList>
            <person name="Montgomery K."/>
        </authorList>
    </citation>
    <scope>NUCLEOTIDE SEQUENCE [LARGE SCALE GENOMIC DNA]</scope>
    <source>
        <strain evidence="7">SC8812_S17_10</strain>
    </source>
</reference>
<feature type="binding site" evidence="5">
    <location>
        <position position="213"/>
    </location>
    <ligand>
        <name>substrate</name>
    </ligand>
</feature>
<keyword evidence="2 5" id="KW-0521">NADP</keyword>
<evidence type="ECO:0000256" key="4">
    <source>
        <dbReference type="ARBA" id="ARBA00023235"/>
    </source>
</evidence>
<evidence type="ECO:0000256" key="3">
    <source>
        <dbReference type="ARBA" id="ARBA00023002"/>
    </source>
</evidence>
<sequence length="322" mass="36109">MGNWWEGRRVTVTGGRGFVGRRVVAMLEELRPAAVSTFSSFDYDLTRQDDVSRMYEDTRPDVVIHLAARVGGIGANRQNPGRFFYENMVMGVEVMEQARRTGVEKFVQVGTVCAYPKYAPVPFSEDSLWDGYPEETNAPYGIAKKALLVQAQSYRAEYGFNAIYLLPANLYGPGDNFDEASSHVIPALIRKCTEARDQGLSAITAWGTGTATREFLYVDDAAQAILLAAERYDKPEPVNLGTSHEVSIRELTEMVVRLTGYQGRVDWDPSKPDGQPRRKLDVQRARDEFGFEARVALEEGLRRTIDWYQAAGSTARAESERR</sequence>
<dbReference type="PANTHER" id="PTHR43238">
    <property type="entry name" value="GDP-L-FUCOSE SYNTHASE"/>
    <property type="match status" value="1"/>
</dbReference>
<dbReference type="SUPFAM" id="SSF51735">
    <property type="entry name" value="NAD(P)-binding Rossmann-fold domains"/>
    <property type="match status" value="1"/>
</dbReference>
<feature type="site" description="Important for catalytic activity" evidence="5">
    <location>
        <position position="113"/>
    </location>
</feature>
<dbReference type="CDD" id="cd05239">
    <property type="entry name" value="GDP_FS_SDR_e"/>
    <property type="match status" value="1"/>
</dbReference>
<feature type="site" description="Important for catalytic activity" evidence="5">
    <location>
        <position position="111"/>
    </location>
</feature>
<dbReference type="Gene3D" id="3.40.50.720">
    <property type="entry name" value="NAD(P)-binding Rossmann-like Domain"/>
    <property type="match status" value="1"/>
</dbReference>
<keyword evidence="3 5" id="KW-0560">Oxidoreductase</keyword>
<feature type="binding site" evidence="5">
    <location>
        <position position="183"/>
    </location>
    <ligand>
        <name>NADP(+)</name>
        <dbReference type="ChEBI" id="CHEBI:58349"/>
    </ligand>
</feature>
<evidence type="ECO:0000313" key="7">
    <source>
        <dbReference type="EMBL" id="MBJ7600634.1"/>
    </source>
</evidence>
<feature type="active site" description="Proton donor/acceptor" evidence="5">
    <location>
        <position position="140"/>
    </location>
</feature>
<comment type="similarity">
    <text evidence="1 5">Belongs to the NAD(P)-dependent epimerase/dehydratase family. Fucose synthase subfamily.</text>
</comment>
<feature type="domain" description="NAD-dependent epimerase/dehydratase" evidence="6">
    <location>
        <begin position="10"/>
        <end position="241"/>
    </location>
</feature>
<dbReference type="RefSeq" id="WP_350341480.1">
    <property type="nucleotide sequence ID" value="NZ_JAEKNR010000216.1"/>
</dbReference>
<comment type="caution">
    <text evidence="7">The sequence shown here is derived from an EMBL/GenBank/DDBJ whole genome shotgun (WGS) entry which is preliminary data.</text>
</comment>
<accession>A0A934NB98</accession>
<feature type="binding site" evidence="5">
    <location>
        <position position="144"/>
    </location>
    <ligand>
        <name>NADP(+)</name>
        <dbReference type="ChEBI" id="CHEBI:58349"/>
    </ligand>
</feature>
<dbReference type="EC" id="1.1.1.271" evidence="5"/>
<keyword evidence="4 5" id="KW-0413">Isomerase</keyword>
<dbReference type="GO" id="GO:0016853">
    <property type="term" value="F:isomerase activity"/>
    <property type="evidence" value="ECO:0007669"/>
    <property type="project" value="UniProtKB-KW"/>
</dbReference>
<dbReference type="Pfam" id="PF01370">
    <property type="entry name" value="Epimerase"/>
    <property type="match status" value="1"/>
</dbReference>
<feature type="binding site" evidence="5">
    <location>
        <begin position="167"/>
        <end position="170"/>
    </location>
    <ligand>
        <name>NADP(+)</name>
        <dbReference type="ChEBI" id="CHEBI:58349"/>
    </ligand>
</feature>
<evidence type="ECO:0000256" key="5">
    <source>
        <dbReference type="HAMAP-Rule" id="MF_00956"/>
    </source>
</evidence>
<dbReference type="EMBL" id="JAEKNR010000216">
    <property type="protein sequence ID" value="MBJ7600634.1"/>
    <property type="molecule type" value="Genomic_DNA"/>
</dbReference>
<dbReference type="Gene3D" id="3.90.25.10">
    <property type="entry name" value="UDP-galactose 4-epimerase, domain 1"/>
    <property type="match status" value="1"/>
</dbReference>
<dbReference type="InterPro" id="IPR036291">
    <property type="entry name" value="NAD(P)-bd_dom_sf"/>
</dbReference>
<comment type="pathway">
    <text evidence="5">Nucleotide-sugar biosynthesis; GDP-L-fucose biosynthesis via de novo pathway; GDP-L-fucose from GDP-alpha-D-mannose: step 2/2.</text>
</comment>
<dbReference type="GO" id="GO:0042351">
    <property type="term" value="P:'de novo' GDP-L-fucose biosynthetic process"/>
    <property type="evidence" value="ECO:0007669"/>
    <property type="project" value="UniProtKB-UniRule"/>
</dbReference>
<organism evidence="7 8">
    <name type="scientific">Candidatus Nephthysia bennettiae</name>
    <dbReference type="NCBI Taxonomy" id="3127016"/>
    <lineage>
        <taxon>Bacteria</taxon>
        <taxon>Bacillati</taxon>
        <taxon>Candidatus Dormiibacterota</taxon>
        <taxon>Candidatus Dormibacteria</taxon>
        <taxon>Candidatus Dormibacterales</taxon>
        <taxon>Candidatus Dormibacteraceae</taxon>
        <taxon>Candidatus Nephthysia</taxon>
    </lineage>
</organism>
<proteinExistence type="inferred from homology"/>
<dbReference type="PANTHER" id="PTHR43238:SF1">
    <property type="entry name" value="GDP-L-FUCOSE SYNTHASE"/>
    <property type="match status" value="1"/>
</dbReference>
<evidence type="ECO:0000256" key="2">
    <source>
        <dbReference type="ARBA" id="ARBA00022857"/>
    </source>
</evidence>
<dbReference type="AlphaFoldDB" id="A0A934NB98"/>
<protein>
    <recommendedName>
        <fullName evidence="5">GDP-L-fucose synthase</fullName>
        <ecNumber evidence="5">1.1.1.271</ecNumber>
    </recommendedName>
    <alternativeName>
        <fullName evidence="5">GDP-4-keto-6-deoxy-D-mannose-3,5-epimerase-4-reductase</fullName>
    </alternativeName>
</protein>
<evidence type="ECO:0000259" key="6">
    <source>
        <dbReference type="Pfam" id="PF01370"/>
    </source>
</evidence>
<feature type="binding site" evidence="5">
    <location>
        <position position="206"/>
    </location>
    <ligand>
        <name>substrate</name>
    </ligand>
</feature>